<dbReference type="InterPro" id="IPR051821">
    <property type="entry name" value="Asp/Asn_beta-hydroxylase"/>
</dbReference>
<evidence type="ECO:0000256" key="4">
    <source>
        <dbReference type="SAM" id="MobiDB-lite"/>
    </source>
</evidence>
<dbReference type="SUPFAM" id="SSF51197">
    <property type="entry name" value="Clavaminate synthase-like"/>
    <property type="match status" value="1"/>
</dbReference>
<dbReference type="PANTHER" id="PTHR46332">
    <property type="entry name" value="ASPARTATE BETA-HYDROXYLASE DOMAIN-CONTAINING PROTEIN 2"/>
    <property type="match status" value="1"/>
</dbReference>
<feature type="region of interest" description="Disordered" evidence="4">
    <location>
        <begin position="627"/>
        <end position="648"/>
    </location>
</feature>
<feature type="compositionally biased region" description="Basic and acidic residues" evidence="4">
    <location>
        <begin position="385"/>
        <end position="396"/>
    </location>
</feature>
<dbReference type="InterPro" id="IPR007803">
    <property type="entry name" value="Asp/Arg/Pro-Hydrxlase"/>
</dbReference>
<evidence type="ECO:0000256" key="3">
    <source>
        <dbReference type="ARBA" id="ARBA00023002"/>
    </source>
</evidence>
<keyword evidence="2" id="KW-0223">Dioxygenase</keyword>
<feature type="domain" description="Aspartyl/asparaginy/proline hydroxylase" evidence="5">
    <location>
        <begin position="735"/>
        <end position="913"/>
    </location>
</feature>
<evidence type="ECO:0000313" key="6">
    <source>
        <dbReference type="EMBL" id="CAE2275077.1"/>
    </source>
</evidence>
<accession>A0A7S4JVA7</accession>
<feature type="region of interest" description="Disordered" evidence="4">
    <location>
        <begin position="421"/>
        <end position="463"/>
    </location>
</feature>
<dbReference type="PANTHER" id="PTHR46332:SF5">
    <property type="entry name" value="ASPARTATE BETA-HYDROXYLASE DOMAIN CONTAINING 2"/>
    <property type="match status" value="1"/>
</dbReference>
<feature type="region of interest" description="Disordered" evidence="4">
    <location>
        <begin position="180"/>
        <end position="207"/>
    </location>
</feature>
<protein>
    <recommendedName>
        <fullName evidence="5">Aspartyl/asparaginy/proline hydroxylase domain-containing protein</fullName>
    </recommendedName>
</protein>
<dbReference type="AlphaFoldDB" id="A0A7S4JVA7"/>
<dbReference type="EMBL" id="HBKQ01049783">
    <property type="protein sequence ID" value="CAE2275077.1"/>
    <property type="molecule type" value="Transcribed_RNA"/>
</dbReference>
<dbReference type="GO" id="GO:0016020">
    <property type="term" value="C:membrane"/>
    <property type="evidence" value="ECO:0007669"/>
    <property type="project" value="TreeGrafter"/>
</dbReference>
<dbReference type="Pfam" id="PF05118">
    <property type="entry name" value="Asp_Arg_Hydrox"/>
    <property type="match status" value="1"/>
</dbReference>
<feature type="region of interest" description="Disordered" evidence="4">
    <location>
        <begin position="666"/>
        <end position="709"/>
    </location>
</feature>
<keyword evidence="3" id="KW-0560">Oxidoreductase</keyword>
<feature type="compositionally biased region" description="Acidic residues" evidence="4">
    <location>
        <begin position="182"/>
        <end position="198"/>
    </location>
</feature>
<comment type="similarity">
    <text evidence="1">Belongs to the aspartyl/asparaginyl beta-hydroxylase family.</text>
</comment>
<evidence type="ECO:0000259" key="5">
    <source>
        <dbReference type="Pfam" id="PF05118"/>
    </source>
</evidence>
<gene>
    <name evidence="6" type="ORF">OAUR00152_LOCUS34329</name>
</gene>
<feature type="compositionally biased region" description="Low complexity" evidence="4">
    <location>
        <begin position="424"/>
        <end position="462"/>
    </location>
</feature>
<proteinExistence type="inferred from homology"/>
<dbReference type="GO" id="GO:0051213">
    <property type="term" value="F:dioxygenase activity"/>
    <property type="evidence" value="ECO:0007669"/>
    <property type="project" value="UniProtKB-KW"/>
</dbReference>
<dbReference type="Gene3D" id="2.60.120.330">
    <property type="entry name" value="B-lactam Antibiotic, Isopenicillin N Synthase, Chain"/>
    <property type="match status" value="1"/>
</dbReference>
<feature type="region of interest" description="Disordered" evidence="4">
    <location>
        <begin position="331"/>
        <end position="396"/>
    </location>
</feature>
<feature type="compositionally biased region" description="Acidic residues" evidence="4">
    <location>
        <begin position="672"/>
        <end position="687"/>
    </location>
</feature>
<evidence type="ECO:0000256" key="1">
    <source>
        <dbReference type="ARBA" id="ARBA00007730"/>
    </source>
</evidence>
<dbReference type="InterPro" id="IPR027443">
    <property type="entry name" value="IPNS-like_sf"/>
</dbReference>
<reference evidence="6" key="1">
    <citation type="submission" date="2021-01" db="EMBL/GenBank/DDBJ databases">
        <authorList>
            <person name="Corre E."/>
            <person name="Pelletier E."/>
            <person name="Niang G."/>
            <person name="Scheremetjew M."/>
            <person name="Finn R."/>
            <person name="Kale V."/>
            <person name="Holt S."/>
            <person name="Cochrane G."/>
            <person name="Meng A."/>
            <person name="Brown T."/>
            <person name="Cohen L."/>
        </authorList>
    </citation>
    <scope>NUCLEOTIDE SEQUENCE</scope>
    <source>
        <strain evidence="6">Isolate 1302-5</strain>
    </source>
</reference>
<organism evidence="6">
    <name type="scientific">Odontella aurita</name>
    <dbReference type="NCBI Taxonomy" id="265563"/>
    <lineage>
        <taxon>Eukaryota</taxon>
        <taxon>Sar</taxon>
        <taxon>Stramenopiles</taxon>
        <taxon>Ochrophyta</taxon>
        <taxon>Bacillariophyta</taxon>
        <taxon>Mediophyceae</taxon>
        <taxon>Biddulphiophycidae</taxon>
        <taxon>Eupodiscales</taxon>
        <taxon>Odontellaceae</taxon>
        <taxon>Odontella</taxon>
    </lineage>
</organism>
<feature type="compositionally biased region" description="Acidic residues" evidence="4">
    <location>
        <begin position="347"/>
        <end position="356"/>
    </location>
</feature>
<name>A0A7S4JVA7_9STRA</name>
<sequence>MAAAPRSRASVHLPALPIRLAAEAPAKRVFPSCVALGVHASHGAAESSSRGRANSTLEVAVLADDDGVRAFATSDAVSRRALLERLGFSVSSSAGREREEEEEGRRRPRGRAKERWSCCLSGEVVLPLETVHLSSSRASPSDAVPVPPSSSSAASAGATAALVRTSASALEDALEDALAYPPDDEYDDDDDDDDDDDGSAYGGQEDPVTAYVAEDIHLLRCRRPPPPDPDSIDADVLLAGGGGGGGGGMLASGPTVLGLIENAGLYGGTTATGGLGLGGKSCPAVDVSLHRPRFFVGDLPGGDAEEAAEEEGEGGFSGYCGFVHPSRGDWSPLPPSAAAACAGALREEDDDDDDEEQHGPSPSPPPARLRIVDLTGLQSSRRRRGEANGEGPRKVSFDSTVGACHLLRSVLRCFNDEDDDGGDELLSSSSMSSSHCSSPWSERYSTSSPSPTSSSPSLSTPPVCQTRDAVIALVVLGHLSSNDDHDDDHDDNESSDEYYERLERSELRSLVSFRTGDAAPSYYLHCAARMLLPKKERGAVDVDDDGIGIDESIVSQLVEKAARRAGTEDEDEEDFDHDDEDFFRAIGGGGNPVVGEEAAAEDATAKNVKVKVKATLLVYRRLPPRDQLTVDHPLGKAAEEEEAAEMGGSAVLDERKRWHCRWEAYVPPKKDDDDDDNDSDDDTDDDDLRPAPQSKPREPSADPPLLHRLVSPPYHSHAHLYPDALSALLDPANLTSVIEEARSIPQWTAWPETAHYSSSSDDGSVVSWTVFPLCHTFPASDPSRRKFIRGTCRHAPRTTALLRTGELGELVRTALFSRLAPGTNLGAHTGWADLANHVLRVHIPLIVPGDDVDGGGEERRDPRQYGLCGTWVDGCVETHAVGVPVVFDDSKVHRAFNYAEEDRFVLIVDLARPGDKLPAGTATGGHTEELDEFIKELT</sequence>
<feature type="region of interest" description="Disordered" evidence="4">
    <location>
        <begin position="91"/>
        <end position="112"/>
    </location>
</feature>
<evidence type="ECO:0000256" key="2">
    <source>
        <dbReference type="ARBA" id="ARBA00022964"/>
    </source>
</evidence>